<evidence type="ECO:0000313" key="6">
    <source>
        <dbReference type="EMBL" id="UPT22342.1"/>
    </source>
</evidence>
<protein>
    <submittedName>
        <fullName evidence="6">Cell division protein FtsK</fullName>
    </submittedName>
</protein>
<evidence type="ECO:0000256" key="3">
    <source>
        <dbReference type="PROSITE-ProRule" id="PRU00289"/>
    </source>
</evidence>
<dbReference type="EMBL" id="CP051627">
    <property type="protein sequence ID" value="UPT22342.1"/>
    <property type="molecule type" value="Genomic_DNA"/>
</dbReference>
<reference evidence="6 7" key="1">
    <citation type="submission" date="2020-04" db="EMBL/GenBank/DDBJ databases">
        <title>Thermobifida alba genome sequencing and assembly.</title>
        <authorList>
            <person name="Luzics S."/>
            <person name="Horvath B."/>
            <person name="Nagy I."/>
            <person name="Toth A."/>
            <person name="Nagy I."/>
            <person name="Kukolya J."/>
        </authorList>
    </citation>
    <scope>NUCLEOTIDE SEQUENCE [LARGE SCALE GENOMIC DNA]</scope>
    <source>
        <strain evidence="6 7">DSM 43795</strain>
    </source>
</reference>
<dbReference type="PROSITE" id="PS50901">
    <property type="entry name" value="FTSK"/>
    <property type="match status" value="1"/>
</dbReference>
<dbReference type="GO" id="GO:0051301">
    <property type="term" value="P:cell division"/>
    <property type="evidence" value="ECO:0007669"/>
    <property type="project" value="UniProtKB-KW"/>
</dbReference>
<dbReference type="PANTHER" id="PTHR22683">
    <property type="entry name" value="SPORULATION PROTEIN RELATED"/>
    <property type="match status" value="1"/>
</dbReference>
<keyword evidence="4" id="KW-0472">Membrane</keyword>
<dbReference type="InterPro" id="IPR050206">
    <property type="entry name" value="FtsK/SpoIIIE/SftA"/>
</dbReference>
<feature type="domain" description="FtsK" evidence="5">
    <location>
        <begin position="229"/>
        <end position="410"/>
    </location>
</feature>
<dbReference type="Gene3D" id="3.40.50.300">
    <property type="entry name" value="P-loop containing nucleotide triphosphate hydrolases"/>
    <property type="match status" value="1"/>
</dbReference>
<evidence type="ECO:0000256" key="4">
    <source>
        <dbReference type="SAM" id="Phobius"/>
    </source>
</evidence>
<feature type="binding site" evidence="3">
    <location>
        <begin position="247"/>
        <end position="254"/>
    </location>
    <ligand>
        <name>ATP</name>
        <dbReference type="ChEBI" id="CHEBI:30616"/>
    </ligand>
</feature>
<dbReference type="InterPro" id="IPR002543">
    <property type="entry name" value="FtsK_dom"/>
</dbReference>
<evidence type="ECO:0000313" key="7">
    <source>
        <dbReference type="Proteomes" id="UP000832041"/>
    </source>
</evidence>
<gene>
    <name evidence="6" type="ORF">FOF52_16355</name>
</gene>
<keyword evidence="7" id="KW-1185">Reference proteome</keyword>
<dbReference type="Pfam" id="PF01580">
    <property type="entry name" value="FtsK_SpoIIIE"/>
    <property type="match status" value="1"/>
</dbReference>
<evidence type="ECO:0000256" key="1">
    <source>
        <dbReference type="ARBA" id="ARBA00022741"/>
    </source>
</evidence>
<feature type="transmembrane region" description="Helical" evidence="4">
    <location>
        <begin position="72"/>
        <end position="93"/>
    </location>
</feature>
<proteinExistence type="predicted"/>
<sequence length="493" mass="54395">MWWSPRPAAQQVSVTTPVPAQAFRFATPVLPTPVALIVARWLARALVLVVGLPFRFPIATVAAVVSFLVWHWFGWVVVAVAWSLVDVGLLVWWRRWPSSFRRWVGLRLLAAWRWWWVYARQWQPVLVVAGLAETYQERQYLPRIRRVTCSEWADRVRVRLVAGTTPADFENRVAELAHGFGAPSCRVVVLGPRDIVCEFPRWDTLAAPIDALDVPEAVDLGALPVGLQEDGTLWRLRLHGTHVLVVGVTGSGKGSVLWSAVRAMLPALVDGTVQVWAVDPKRMELSYGRSLFARYADTGEAAVALLEDAVAEMQNRAERYAGHRRSHTPTTEDPFVVVVLDEVAFLTAYHPDRDVRRRAENAIATLTSQGRSVGFCVLVALQDPRKEFMNLRNLFPDKIALRLDEAAQVDMVLGEGARDRGANAHLIDPALPGVAFVRLEGSPMPVRVRAAYVCDDDIDAMAAVVQRASSASAAVGSADSMVTATLRVVGEAA</sequence>
<dbReference type="InterPro" id="IPR027417">
    <property type="entry name" value="P-loop_NTPase"/>
</dbReference>
<keyword evidence="1 3" id="KW-0547">Nucleotide-binding</keyword>
<keyword evidence="4" id="KW-1133">Transmembrane helix</keyword>
<dbReference type="RefSeq" id="WP_248590830.1">
    <property type="nucleotide sequence ID" value="NZ_CP051627.1"/>
</dbReference>
<feature type="transmembrane region" description="Helical" evidence="4">
    <location>
        <begin position="45"/>
        <end position="66"/>
    </location>
</feature>
<dbReference type="PANTHER" id="PTHR22683:SF41">
    <property type="entry name" value="DNA TRANSLOCASE FTSK"/>
    <property type="match status" value="1"/>
</dbReference>
<keyword evidence="6" id="KW-0132">Cell division</keyword>
<organism evidence="6 7">
    <name type="scientific">Thermobifida alba</name>
    <name type="common">Thermomonospora alba</name>
    <dbReference type="NCBI Taxonomy" id="53522"/>
    <lineage>
        <taxon>Bacteria</taxon>
        <taxon>Bacillati</taxon>
        <taxon>Actinomycetota</taxon>
        <taxon>Actinomycetes</taxon>
        <taxon>Streptosporangiales</taxon>
        <taxon>Nocardiopsidaceae</taxon>
        <taxon>Thermobifida</taxon>
    </lineage>
</organism>
<evidence type="ECO:0000256" key="2">
    <source>
        <dbReference type="ARBA" id="ARBA00022840"/>
    </source>
</evidence>
<evidence type="ECO:0000259" key="5">
    <source>
        <dbReference type="PROSITE" id="PS50901"/>
    </source>
</evidence>
<accession>A0ABY4L3X4</accession>
<keyword evidence="2 3" id="KW-0067">ATP-binding</keyword>
<dbReference type="SUPFAM" id="SSF52540">
    <property type="entry name" value="P-loop containing nucleoside triphosphate hydrolases"/>
    <property type="match status" value="1"/>
</dbReference>
<keyword evidence="4" id="KW-0812">Transmembrane</keyword>
<dbReference type="Proteomes" id="UP000832041">
    <property type="component" value="Chromosome"/>
</dbReference>
<keyword evidence="6" id="KW-0131">Cell cycle</keyword>
<name>A0ABY4L3X4_THEAE</name>
<dbReference type="CDD" id="cd01127">
    <property type="entry name" value="TrwB_TraG_TraD_VirD4"/>
    <property type="match status" value="1"/>
</dbReference>